<dbReference type="OrthoDB" id="4773000at2759"/>
<dbReference type="PANTHER" id="PTHR10622">
    <property type="entry name" value="HET DOMAIN-CONTAINING PROTEIN"/>
    <property type="match status" value="1"/>
</dbReference>
<dbReference type="InterPro" id="IPR010730">
    <property type="entry name" value="HET"/>
</dbReference>
<dbReference type="PANTHER" id="PTHR10622:SF10">
    <property type="entry name" value="HET DOMAIN-CONTAINING PROTEIN"/>
    <property type="match status" value="1"/>
</dbReference>
<evidence type="ECO:0000313" key="2">
    <source>
        <dbReference type="EMBL" id="THU88923.1"/>
    </source>
</evidence>
<dbReference type="AlphaFoldDB" id="A0A4S8LJA1"/>
<reference evidence="2 3" key="1">
    <citation type="journal article" date="2019" name="Nat. Ecol. Evol.">
        <title>Megaphylogeny resolves global patterns of mushroom evolution.</title>
        <authorList>
            <person name="Varga T."/>
            <person name="Krizsan K."/>
            <person name="Foldi C."/>
            <person name="Dima B."/>
            <person name="Sanchez-Garcia M."/>
            <person name="Sanchez-Ramirez S."/>
            <person name="Szollosi G.J."/>
            <person name="Szarkandi J.G."/>
            <person name="Papp V."/>
            <person name="Albert L."/>
            <person name="Andreopoulos W."/>
            <person name="Angelini C."/>
            <person name="Antonin V."/>
            <person name="Barry K.W."/>
            <person name="Bougher N.L."/>
            <person name="Buchanan P."/>
            <person name="Buyck B."/>
            <person name="Bense V."/>
            <person name="Catcheside P."/>
            <person name="Chovatia M."/>
            <person name="Cooper J."/>
            <person name="Damon W."/>
            <person name="Desjardin D."/>
            <person name="Finy P."/>
            <person name="Geml J."/>
            <person name="Haridas S."/>
            <person name="Hughes K."/>
            <person name="Justo A."/>
            <person name="Karasinski D."/>
            <person name="Kautmanova I."/>
            <person name="Kiss B."/>
            <person name="Kocsube S."/>
            <person name="Kotiranta H."/>
            <person name="LaButti K.M."/>
            <person name="Lechner B.E."/>
            <person name="Liimatainen K."/>
            <person name="Lipzen A."/>
            <person name="Lukacs Z."/>
            <person name="Mihaltcheva S."/>
            <person name="Morgado L.N."/>
            <person name="Niskanen T."/>
            <person name="Noordeloos M.E."/>
            <person name="Ohm R.A."/>
            <person name="Ortiz-Santana B."/>
            <person name="Ovrebo C."/>
            <person name="Racz N."/>
            <person name="Riley R."/>
            <person name="Savchenko A."/>
            <person name="Shiryaev A."/>
            <person name="Soop K."/>
            <person name="Spirin V."/>
            <person name="Szebenyi C."/>
            <person name="Tomsovsky M."/>
            <person name="Tulloss R.E."/>
            <person name="Uehling J."/>
            <person name="Grigoriev I.V."/>
            <person name="Vagvolgyi C."/>
            <person name="Papp T."/>
            <person name="Martin F.M."/>
            <person name="Miettinen O."/>
            <person name="Hibbett D.S."/>
            <person name="Nagy L.G."/>
        </authorList>
    </citation>
    <scope>NUCLEOTIDE SEQUENCE [LARGE SCALE GENOMIC DNA]</scope>
    <source>
        <strain evidence="2 3">CBS 962.96</strain>
    </source>
</reference>
<proteinExistence type="predicted"/>
<dbReference type="EMBL" id="ML179389">
    <property type="protein sequence ID" value="THU88923.1"/>
    <property type="molecule type" value="Genomic_DNA"/>
</dbReference>
<accession>A0A4S8LJA1</accession>
<organism evidence="2 3">
    <name type="scientific">Dendrothele bispora (strain CBS 962.96)</name>
    <dbReference type="NCBI Taxonomy" id="1314807"/>
    <lineage>
        <taxon>Eukaryota</taxon>
        <taxon>Fungi</taxon>
        <taxon>Dikarya</taxon>
        <taxon>Basidiomycota</taxon>
        <taxon>Agaricomycotina</taxon>
        <taxon>Agaricomycetes</taxon>
        <taxon>Agaricomycetidae</taxon>
        <taxon>Agaricales</taxon>
        <taxon>Agaricales incertae sedis</taxon>
        <taxon>Dendrothele</taxon>
    </lineage>
</organism>
<evidence type="ECO:0000313" key="3">
    <source>
        <dbReference type="Proteomes" id="UP000297245"/>
    </source>
</evidence>
<gene>
    <name evidence="2" type="ORF">K435DRAFT_821523</name>
</gene>
<evidence type="ECO:0000259" key="1">
    <source>
        <dbReference type="Pfam" id="PF06985"/>
    </source>
</evidence>
<name>A0A4S8LJA1_DENBC</name>
<dbReference type="Proteomes" id="UP000297245">
    <property type="component" value="Unassembled WGS sequence"/>
</dbReference>
<dbReference type="Pfam" id="PF06985">
    <property type="entry name" value="HET"/>
    <property type="match status" value="1"/>
</dbReference>
<feature type="domain" description="Heterokaryon incompatibility" evidence="1">
    <location>
        <begin position="3"/>
        <end position="53"/>
    </location>
</feature>
<keyword evidence="3" id="KW-1185">Reference proteome</keyword>
<sequence>MNACKQALRDGHSYIWVDTCCIDKSIPWQVEQDINSMYAYYWNSVVCYVYLNDFMPLGVFRQADELKFGMKSTWFTRGWTLQELLAPSSVRFFNANWILYWDKKDLGDIIEPATGIPRKFFDRENIRGAEVTEKMSWSVDRETTKPEDRAYCLLGILGVTMKTEYGEGEERAFRRLRNVLLEAFPLQWKTTTPDENILRIL</sequence>
<protein>
    <recommendedName>
        <fullName evidence="1">Heterokaryon incompatibility domain-containing protein</fullName>
    </recommendedName>
</protein>